<evidence type="ECO:0000259" key="14">
    <source>
        <dbReference type="Pfam" id="PF02867"/>
    </source>
</evidence>
<sequence>MSLAPERQAANGRIGLNRLFTSPGVDPYDEVVWELRDARITNWKDGSVAFEQLGVEFPTTWSVNATNIVSQKYFRGTPGTPERESSLKQVVDRVVDTITAWGREGGYFADPDEAQAFSDELKFILVTQRAAFNSPVWFNIGVKDVPQQASACFILSVDDKMSSILNWYREEGVIFKGGSGSGVNLSKIRSSVEPLDGGGTASGPVSFMRGADASAGTIKSGGKTRRAAKMVILDVEHPDVEEFIWCKVKEERKARVLRDAGFDMDLDGADSFSIQYQNANNSVRVTDEFMQAVVEDADWGLKAVTSGEVVKTIRARDLWRQIAQASWECADPGLQFDTTINKWHTAHTTGRINGSNPCSEYMHLDNSACNLASINLLKYLDEDGTFDVDAYMHTIEMIFTAQEILVGRADYPTEPIGDTSRKFRQLGIGYANLGALLMALGHAYDSPEGRSWAASLTSLMTGHAYATSAKTAARLGPFEGFADNEEHMLRVLGMHRDASYQIENDQVVPDELLSAGQRAWENAVRDGQEFGVRNSQASVLAPTGTIGLMMDCDTTGIEPDLGLVKMKKLVGGGTMQIVNQTIPRALRRLGYDAQQVDEIIAYIDENKSILGAPHLAEEHVAIFACSMGDNTIHYEGHVRMMGAVQPFLSGAISKTVNMPEEASVEDVEALHQLSWELGLKAVAIYRDNCKVAQPLSTAKKEGAKTDDEATVEAATEVVEKIVEKIVHKPIRQKLPRTRSSKTFEFRVADLKGFATIGEYENGQPGEVWLTVSKQGSTLSGIMDALAKSISHGLQYGVPLRAYVEAFTNMKFEPAGMTDDPDVRFAGSIVDYLFRRMALEYMSYEERAELGIFTIEERTQPTLPGVEEAVTETTNGSDIVPDPASIPSVDELVAGLESGAIEPTVEDNTPARGIVTSSKAIDAPMCMQCGVHMVRAGSCHACPSCGSTSGCS</sequence>
<dbReference type="SUPFAM" id="SSF51998">
    <property type="entry name" value="PFL-like glycyl radical enzymes"/>
    <property type="match status" value="1"/>
</dbReference>
<dbReference type="Pfam" id="PF08471">
    <property type="entry name" value="Ribonuc_red_2_N"/>
    <property type="match status" value="1"/>
</dbReference>
<proteinExistence type="inferred from homology"/>
<evidence type="ECO:0000256" key="2">
    <source>
        <dbReference type="ARBA" id="ARBA00007405"/>
    </source>
</evidence>
<name>A0A4R7I214_9ACTN</name>
<evidence type="ECO:0000256" key="4">
    <source>
        <dbReference type="ARBA" id="ARBA00014409"/>
    </source>
</evidence>
<feature type="domain" description="TSCPD" evidence="16">
    <location>
        <begin position="753"/>
        <end position="838"/>
    </location>
</feature>
<dbReference type="EMBL" id="SOAU01000001">
    <property type="protein sequence ID" value="TDT17154.1"/>
    <property type="molecule type" value="Genomic_DNA"/>
</dbReference>
<dbReference type="RefSeq" id="WP_133869459.1">
    <property type="nucleotide sequence ID" value="NZ_SOAU01000001.1"/>
</dbReference>
<evidence type="ECO:0000256" key="5">
    <source>
        <dbReference type="ARBA" id="ARBA00022628"/>
    </source>
</evidence>
<evidence type="ECO:0000256" key="7">
    <source>
        <dbReference type="ARBA" id="ARBA00022741"/>
    </source>
</evidence>
<dbReference type="GO" id="GO:0071897">
    <property type="term" value="P:DNA biosynthetic process"/>
    <property type="evidence" value="ECO:0007669"/>
    <property type="project" value="UniProtKB-KW"/>
</dbReference>
<gene>
    <name evidence="17" type="ORF">BDK89_2759</name>
</gene>
<accession>A0A4R7I214</accession>
<dbReference type="EC" id="1.17.4.1" evidence="3 13"/>
<organism evidence="17 18">
    <name type="scientific">Ilumatobacter fluminis</name>
    <dbReference type="NCBI Taxonomy" id="467091"/>
    <lineage>
        <taxon>Bacteria</taxon>
        <taxon>Bacillati</taxon>
        <taxon>Actinomycetota</taxon>
        <taxon>Acidimicrobiia</taxon>
        <taxon>Acidimicrobiales</taxon>
        <taxon>Ilumatobacteraceae</taxon>
        <taxon>Ilumatobacter</taxon>
    </lineage>
</organism>
<comment type="cofactor">
    <cofactor evidence="1 13">
        <name>adenosylcob(III)alamin</name>
        <dbReference type="ChEBI" id="CHEBI:18408"/>
    </cofactor>
</comment>
<keyword evidence="6 13" id="KW-0237">DNA synthesis</keyword>
<dbReference type="GO" id="GO:0050897">
    <property type="term" value="F:cobalt ion binding"/>
    <property type="evidence" value="ECO:0007669"/>
    <property type="project" value="InterPro"/>
</dbReference>
<evidence type="ECO:0000256" key="6">
    <source>
        <dbReference type="ARBA" id="ARBA00022634"/>
    </source>
</evidence>
<keyword evidence="5 13" id="KW-0846">Cobalamin</keyword>
<dbReference type="OrthoDB" id="9762933at2"/>
<feature type="domain" description="Ribonucleotide reductase large subunit C-terminal" evidence="14">
    <location>
        <begin position="150"/>
        <end position="685"/>
    </location>
</feature>
<keyword evidence="18" id="KW-1185">Reference proteome</keyword>
<comment type="function">
    <text evidence="11 13">Catalyzes the reduction of ribonucleotides to deoxyribonucleotides. May function to provide a pool of deoxyribonucleotide precursors for DNA repair during oxygen limitation and/or for immediate growth after restoration of oxygen.</text>
</comment>
<reference evidence="17 18" key="1">
    <citation type="submission" date="2019-03" db="EMBL/GenBank/DDBJ databases">
        <title>Sequencing the genomes of 1000 actinobacteria strains.</title>
        <authorList>
            <person name="Klenk H.-P."/>
        </authorList>
    </citation>
    <scope>NUCLEOTIDE SEQUENCE [LARGE SCALE GENOMIC DNA]</scope>
    <source>
        <strain evidence="17 18">DSM 18936</strain>
    </source>
</reference>
<evidence type="ECO:0000256" key="12">
    <source>
        <dbReference type="ARBA" id="ARBA00047754"/>
    </source>
</evidence>
<keyword evidence="7 13" id="KW-0547">Nucleotide-binding</keyword>
<dbReference type="InterPro" id="IPR024434">
    <property type="entry name" value="TSCPD_dom"/>
</dbReference>
<dbReference type="InterPro" id="IPR013678">
    <property type="entry name" value="RNR_2_N"/>
</dbReference>
<dbReference type="InterPro" id="IPR000788">
    <property type="entry name" value="RNR_lg_C"/>
</dbReference>
<evidence type="ECO:0000256" key="11">
    <source>
        <dbReference type="ARBA" id="ARBA00025437"/>
    </source>
</evidence>
<dbReference type="GO" id="GO:0004748">
    <property type="term" value="F:ribonucleoside-diphosphate reductase activity, thioredoxin disulfide as acceptor"/>
    <property type="evidence" value="ECO:0007669"/>
    <property type="project" value="UniProtKB-EC"/>
</dbReference>
<dbReference type="Proteomes" id="UP000294558">
    <property type="component" value="Unassembled WGS sequence"/>
</dbReference>
<evidence type="ECO:0000313" key="18">
    <source>
        <dbReference type="Proteomes" id="UP000294558"/>
    </source>
</evidence>
<dbReference type="InterPro" id="IPR050862">
    <property type="entry name" value="RdRp_reductase_class-2"/>
</dbReference>
<dbReference type="NCBIfam" id="NF005122">
    <property type="entry name" value="PRK06556.1"/>
    <property type="match status" value="1"/>
</dbReference>
<protein>
    <recommendedName>
        <fullName evidence="4 13">Vitamin B12-dependent ribonucleotide reductase</fullName>
        <ecNumber evidence="3 13">1.17.4.1</ecNumber>
    </recommendedName>
</protein>
<evidence type="ECO:0000259" key="15">
    <source>
        <dbReference type="Pfam" id="PF08471"/>
    </source>
</evidence>
<keyword evidence="8 13" id="KW-0560">Oxidoreductase</keyword>
<dbReference type="PANTHER" id="PTHR43371">
    <property type="entry name" value="VITAMIN B12-DEPENDENT RIBONUCLEOTIDE REDUCTASE"/>
    <property type="match status" value="1"/>
</dbReference>
<dbReference type="CDD" id="cd02888">
    <property type="entry name" value="RNR_II_dimer"/>
    <property type="match status" value="1"/>
</dbReference>
<dbReference type="NCBIfam" id="TIGR02504">
    <property type="entry name" value="NrdJ_Z"/>
    <property type="match status" value="1"/>
</dbReference>
<keyword evidence="10 13" id="KW-0170">Cobalt</keyword>
<comment type="catalytic activity">
    <reaction evidence="12 13">
        <text>a 2'-deoxyribonucleoside 5'-diphosphate + [thioredoxin]-disulfide + H2O = a ribonucleoside 5'-diphosphate + [thioredoxin]-dithiol</text>
        <dbReference type="Rhea" id="RHEA:23252"/>
        <dbReference type="Rhea" id="RHEA-COMP:10698"/>
        <dbReference type="Rhea" id="RHEA-COMP:10700"/>
        <dbReference type="ChEBI" id="CHEBI:15377"/>
        <dbReference type="ChEBI" id="CHEBI:29950"/>
        <dbReference type="ChEBI" id="CHEBI:50058"/>
        <dbReference type="ChEBI" id="CHEBI:57930"/>
        <dbReference type="ChEBI" id="CHEBI:73316"/>
        <dbReference type="EC" id="1.17.4.1"/>
    </reaction>
</comment>
<dbReference type="PANTHER" id="PTHR43371:SF1">
    <property type="entry name" value="RIBONUCLEOSIDE-DIPHOSPHATE REDUCTASE"/>
    <property type="match status" value="1"/>
</dbReference>
<comment type="caution">
    <text evidence="17">The sequence shown here is derived from an EMBL/GenBank/DDBJ whole genome shotgun (WGS) entry which is preliminary data.</text>
</comment>
<evidence type="ECO:0000259" key="16">
    <source>
        <dbReference type="Pfam" id="PF12637"/>
    </source>
</evidence>
<evidence type="ECO:0000313" key="17">
    <source>
        <dbReference type="EMBL" id="TDT17154.1"/>
    </source>
</evidence>
<evidence type="ECO:0000256" key="13">
    <source>
        <dbReference type="RuleBase" id="RU364064"/>
    </source>
</evidence>
<keyword evidence="9" id="KW-1015">Disulfide bond</keyword>
<dbReference type="AlphaFoldDB" id="A0A4R7I214"/>
<dbReference type="PRINTS" id="PR01183">
    <property type="entry name" value="RIBORDTASEM1"/>
</dbReference>
<evidence type="ECO:0000256" key="8">
    <source>
        <dbReference type="ARBA" id="ARBA00023002"/>
    </source>
</evidence>
<evidence type="ECO:0000256" key="1">
    <source>
        <dbReference type="ARBA" id="ARBA00001922"/>
    </source>
</evidence>
<dbReference type="GO" id="GO:0000166">
    <property type="term" value="F:nucleotide binding"/>
    <property type="evidence" value="ECO:0007669"/>
    <property type="project" value="UniProtKB-KW"/>
</dbReference>
<evidence type="ECO:0000256" key="10">
    <source>
        <dbReference type="ARBA" id="ARBA00023285"/>
    </source>
</evidence>
<dbReference type="InterPro" id="IPR013344">
    <property type="entry name" value="RNR_NrdJ/NrdZ"/>
</dbReference>
<dbReference type="Pfam" id="PF02867">
    <property type="entry name" value="Ribonuc_red_lgC"/>
    <property type="match status" value="1"/>
</dbReference>
<feature type="domain" description="Ribonucleotide reductase class II vitamin B12-dependent N-terminal" evidence="15">
    <location>
        <begin position="42"/>
        <end position="128"/>
    </location>
</feature>
<evidence type="ECO:0000256" key="3">
    <source>
        <dbReference type="ARBA" id="ARBA00012274"/>
    </source>
</evidence>
<comment type="similarity">
    <text evidence="2 13">Belongs to the ribonucleoside diphosphate reductase class-2 family.</text>
</comment>
<evidence type="ECO:0000256" key="9">
    <source>
        <dbReference type="ARBA" id="ARBA00023157"/>
    </source>
</evidence>
<dbReference type="Pfam" id="PF12637">
    <property type="entry name" value="TSCPD"/>
    <property type="match status" value="1"/>
</dbReference>
<dbReference type="Gene3D" id="3.20.70.20">
    <property type="match status" value="1"/>
</dbReference>
<dbReference type="GO" id="GO:0031419">
    <property type="term" value="F:cobalamin binding"/>
    <property type="evidence" value="ECO:0007669"/>
    <property type="project" value="UniProtKB-KW"/>
</dbReference>